<organism evidence="1 2">
    <name type="scientific">Halococcus salifodinae DSM 8989</name>
    <dbReference type="NCBI Taxonomy" id="1227456"/>
    <lineage>
        <taxon>Archaea</taxon>
        <taxon>Methanobacteriati</taxon>
        <taxon>Methanobacteriota</taxon>
        <taxon>Stenosarchaea group</taxon>
        <taxon>Halobacteria</taxon>
        <taxon>Halobacteriales</taxon>
        <taxon>Halococcaceae</taxon>
        <taxon>Halococcus</taxon>
    </lineage>
</organism>
<dbReference type="EMBL" id="AOME01000014">
    <property type="protein sequence ID" value="EMA55240.1"/>
    <property type="molecule type" value="Genomic_DNA"/>
</dbReference>
<dbReference type="AlphaFoldDB" id="M0NEW4"/>
<keyword evidence="2" id="KW-1185">Reference proteome</keyword>
<comment type="caution">
    <text evidence="1">The sequence shown here is derived from an EMBL/GenBank/DDBJ whole genome shotgun (WGS) entry which is preliminary data.</text>
</comment>
<dbReference type="RefSeq" id="WP_005039592.1">
    <property type="nucleotide sequence ID" value="NZ_AOME01000014.1"/>
</dbReference>
<evidence type="ECO:0008006" key="3">
    <source>
        <dbReference type="Google" id="ProtNLM"/>
    </source>
</evidence>
<accession>M0NEW4</accession>
<gene>
    <name evidence="1" type="ORF">C450_02510</name>
</gene>
<dbReference type="Pfam" id="PF19792">
    <property type="entry name" value="DUF6276"/>
    <property type="match status" value="1"/>
</dbReference>
<dbReference type="OrthoDB" id="212944at2157"/>
<dbReference type="Proteomes" id="UP000011625">
    <property type="component" value="Unassembled WGS sequence"/>
</dbReference>
<name>M0NEW4_9EURY</name>
<dbReference type="PATRIC" id="fig|1227456.3.peg.524"/>
<protein>
    <recommendedName>
        <fullName evidence="3">Small CPxCG-related zinc finger protein</fullName>
    </recommendedName>
</protein>
<reference evidence="1 2" key="1">
    <citation type="journal article" date="2014" name="PLoS Genet.">
        <title>Phylogenetically driven sequencing of extremely halophilic archaea reveals strategies for static and dynamic osmo-response.</title>
        <authorList>
            <person name="Becker E.A."/>
            <person name="Seitzer P.M."/>
            <person name="Tritt A."/>
            <person name="Larsen D."/>
            <person name="Krusor M."/>
            <person name="Yao A.I."/>
            <person name="Wu D."/>
            <person name="Madern D."/>
            <person name="Eisen J.A."/>
            <person name="Darling A.E."/>
            <person name="Facciotti M.T."/>
        </authorList>
    </citation>
    <scope>NUCLEOTIDE SEQUENCE [LARGE SCALE GENOMIC DNA]</scope>
    <source>
        <strain evidence="1 2">DSM 8989</strain>
    </source>
</reference>
<dbReference type="InterPro" id="IPR046243">
    <property type="entry name" value="DUF6276"/>
</dbReference>
<sequence length="131" mass="14279">MDCPDCESETVTFAVPDDFREYVPGDETAVALCTHCLALHPAPEVATDSKVDFTAVSPDFPTNEAAVPMALAIGLLDSLAVYRSEVEALLERVERGGVDPLLVLDRLAADPDLDPQVDLGRRRRQLESVRE</sequence>
<evidence type="ECO:0000313" key="1">
    <source>
        <dbReference type="EMBL" id="EMA55240.1"/>
    </source>
</evidence>
<proteinExistence type="predicted"/>
<dbReference type="STRING" id="1227456.C450_02510"/>
<evidence type="ECO:0000313" key="2">
    <source>
        <dbReference type="Proteomes" id="UP000011625"/>
    </source>
</evidence>